<dbReference type="InParanoid" id="A0A136J990"/>
<dbReference type="Proteomes" id="UP000070501">
    <property type="component" value="Unassembled WGS sequence"/>
</dbReference>
<proteinExistence type="predicted"/>
<protein>
    <submittedName>
        <fullName evidence="1">Uncharacterized protein</fullName>
    </submittedName>
</protein>
<organism evidence="1 2">
    <name type="scientific">Microdochium bolleyi</name>
    <dbReference type="NCBI Taxonomy" id="196109"/>
    <lineage>
        <taxon>Eukaryota</taxon>
        <taxon>Fungi</taxon>
        <taxon>Dikarya</taxon>
        <taxon>Ascomycota</taxon>
        <taxon>Pezizomycotina</taxon>
        <taxon>Sordariomycetes</taxon>
        <taxon>Xylariomycetidae</taxon>
        <taxon>Xylariales</taxon>
        <taxon>Microdochiaceae</taxon>
        <taxon>Microdochium</taxon>
    </lineage>
</organism>
<sequence>MPIFRASSSVRLKHHFIDVLLLYTALAHFERCGVHDMQSSSSLLETVAVCWNANKALLRNAALVIYIDRFFVHRTVMRLCPPPCLSGAASSCSVLTCFMRCGCRPYPDCHNFFPCGFVSSC</sequence>
<keyword evidence="2" id="KW-1185">Reference proteome</keyword>
<accession>A0A136J990</accession>
<evidence type="ECO:0000313" key="2">
    <source>
        <dbReference type="Proteomes" id="UP000070501"/>
    </source>
</evidence>
<reference evidence="2" key="1">
    <citation type="submission" date="2016-02" db="EMBL/GenBank/DDBJ databases">
        <title>Draft genome sequence of Microdochium bolleyi, a fungal endophyte of beachgrass.</title>
        <authorList>
            <consortium name="DOE Joint Genome Institute"/>
            <person name="David A.S."/>
            <person name="May G."/>
            <person name="Haridas S."/>
            <person name="Lim J."/>
            <person name="Wang M."/>
            <person name="Labutti K."/>
            <person name="Lipzen A."/>
            <person name="Barry K."/>
            <person name="Grigoriev I.V."/>
        </authorList>
    </citation>
    <scope>NUCLEOTIDE SEQUENCE [LARGE SCALE GENOMIC DNA]</scope>
    <source>
        <strain evidence="2">J235TASD1</strain>
    </source>
</reference>
<dbReference type="EMBL" id="KQ964247">
    <property type="protein sequence ID" value="KXJ93729.1"/>
    <property type="molecule type" value="Genomic_DNA"/>
</dbReference>
<evidence type="ECO:0000313" key="1">
    <source>
        <dbReference type="EMBL" id="KXJ93729.1"/>
    </source>
</evidence>
<gene>
    <name evidence="1" type="ORF">Micbo1qcDRAFT_38733</name>
</gene>
<dbReference type="AlphaFoldDB" id="A0A136J990"/>
<name>A0A136J990_9PEZI</name>